<proteinExistence type="predicted"/>
<evidence type="ECO:0000313" key="4">
    <source>
        <dbReference type="Proteomes" id="UP000000845"/>
    </source>
</evidence>
<evidence type="ECO:0000313" key="3">
    <source>
        <dbReference type="EMBL" id="ACZ07756.1"/>
    </source>
</evidence>
<protein>
    <recommendedName>
        <fullName evidence="5">Lipoprotein</fullName>
    </recommendedName>
</protein>
<sequence>MKKILVILVLSLSSLCFTAEGFKDLKWGASKEEVIQKMGKGYKVDKKQNALVYKNVEFSALDLSSLTFIFDGDDLTAWDSTALTTKRQLSDLIEAYKNKYGERSIYKEVVKEFTITTIEGKTGLIKIWEMRLPLPNNQVSIQINYRKYKQEELKKQKNESEEEYNERLTKDL</sequence>
<dbReference type="KEGG" id="str:Sterm_0885"/>
<accession>D1AR68</accession>
<evidence type="ECO:0000256" key="1">
    <source>
        <dbReference type="SAM" id="MobiDB-lite"/>
    </source>
</evidence>
<keyword evidence="2" id="KW-0732">Signal</keyword>
<keyword evidence="4" id="KW-1185">Reference proteome</keyword>
<name>D1AR68_SEBTE</name>
<organism evidence="3 4">
    <name type="scientific">Sebaldella termitidis (strain ATCC 33386 / NCTC 11300)</name>
    <dbReference type="NCBI Taxonomy" id="526218"/>
    <lineage>
        <taxon>Bacteria</taxon>
        <taxon>Fusobacteriati</taxon>
        <taxon>Fusobacteriota</taxon>
        <taxon>Fusobacteriia</taxon>
        <taxon>Fusobacteriales</taxon>
        <taxon>Leptotrichiaceae</taxon>
        <taxon>Sebaldella</taxon>
    </lineage>
</organism>
<dbReference type="RefSeq" id="WP_012860352.1">
    <property type="nucleotide sequence ID" value="NC_013517.1"/>
</dbReference>
<dbReference type="EMBL" id="CP001739">
    <property type="protein sequence ID" value="ACZ07756.1"/>
    <property type="molecule type" value="Genomic_DNA"/>
</dbReference>
<feature type="chain" id="PRO_5003020978" description="Lipoprotein" evidence="2">
    <location>
        <begin position="19"/>
        <end position="172"/>
    </location>
</feature>
<reference evidence="3 4" key="2">
    <citation type="journal article" date="2010" name="Stand. Genomic Sci.">
        <title>Complete genome sequence of Sebaldella termitidis type strain (NCTC 11300).</title>
        <authorList>
            <person name="Harmon-Smith M."/>
            <person name="Celia L."/>
            <person name="Chertkov O."/>
            <person name="Lapidus A."/>
            <person name="Copeland A."/>
            <person name="Glavina Del Rio T."/>
            <person name="Nolan M."/>
            <person name="Lucas S."/>
            <person name="Tice H."/>
            <person name="Cheng J.F."/>
            <person name="Han C."/>
            <person name="Detter J.C."/>
            <person name="Bruce D."/>
            <person name="Goodwin L."/>
            <person name="Pitluck S."/>
            <person name="Pati A."/>
            <person name="Liolios K."/>
            <person name="Ivanova N."/>
            <person name="Mavromatis K."/>
            <person name="Mikhailova N."/>
            <person name="Chen A."/>
            <person name="Palaniappan K."/>
            <person name="Land M."/>
            <person name="Hauser L."/>
            <person name="Chang Y.J."/>
            <person name="Jeffries C.D."/>
            <person name="Brettin T."/>
            <person name="Goker M."/>
            <person name="Beck B."/>
            <person name="Bristow J."/>
            <person name="Eisen J.A."/>
            <person name="Markowitz V."/>
            <person name="Hugenholtz P."/>
            <person name="Kyrpides N.C."/>
            <person name="Klenk H.P."/>
            <person name="Chen F."/>
        </authorList>
    </citation>
    <scope>NUCLEOTIDE SEQUENCE [LARGE SCALE GENOMIC DNA]</scope>
    <source>
        <strain evidence="4">ATCC 33386 / NCTC 11300</strain>
    </source>
</reference>
<evidence type="ECO:0008006" key="5">
    <source>
        <dbReference type="Google" id="ProtNLM"/>
    </source>
</evidence>
<feature type="region of interest" description="Disordered" evidence="1">
    <location>
        <begin position="152"/>
        <end position="172"/>
    </location>
</feature>
<dbReference type="HOGENOM" id="CLU_1554209_0_0_0"/>
<dbReference type="Proteomes" id="UP000000845">
    <property type="component" value="Chromosome"/>
</dbReference>
<dbReference type="AlphaFoldDB" id="D1AR68"/>
<reference evidence="4" key="1">
    <citation type="submission" date="2009-09" db="EMBL/GenBank/DDBJ databases">
        <title>The complete chromosome of Sebaldella termitidis ATCC 33386.</title>
        <authorList>
            <consortium name="US DOE Joint Genome Institute (JGI-PGF)"/>
            <person name="Lucas S."/>
            <person name="Copeland A."/>
            <person name="Lapidus A."/>
            <person name="Glavina del Rio T."/>
            <person name="Dalin E."/>
            <person name="Tice H."/>
            <person name="Bruce D."/>
            <person name="Goodwin L."/>
            <person name="Pitluck S."/>
            <person name="Kyrpides N."/>
            <person name="Mavromatis K."/>
            <person name="Ivanova N."/>
            <person name="Mikhailova N."/>
            <person name="Sims D."/>
            <person name="Meincke L."/>
            <person name="Brettin T."/>
            <person name="Detter J.C."/>
            <person name="Han C."/>
            <person name="Larimer F."/>
            <person name="Land M."/>
            <person name="Hauser L."/>
            <person name="Markowitz V."/>
            <person name="Cheng J.F."/>
            <person name="Hugenholtz P."/>
            <person name="Woyke T."/>
            <person name="Wu D."/>
            <person name="Eisen J.A."/>
        </authorList>
    </citation>
    <scope>NUCLEOTIDE SEQUENCE [LARGE SCALE GENOMIC DNA]</scope>
    <source>
        <strain evidence="4">ATCC 33386 / NCTC 11300</strain>
    </source>
</reference>
<feature type="signal peptide" evidence="2">
    <location>
        <begin position="1"/>
        <end position="18"/>
    </location>
</feature>
<evidence type="ECO:0000256" key="2">
    <source>
        <dbReference type="SAM" id="SignalP"/>
    </source>
</evidence>
<gene>
    <name evidence="3" type="ordered locus">Sterm_0885</name>
</gene>